<dbReference type="EMBL" id="PDYG01000004">
    <property type="protein sequence ID" value="PHU38633.1"/>
    <property type="molecule type" value="Genomic_DNA"/>
</dbReference>
<dbReference type="AlphaFoldDB" id="A0A2G3E6B5"/>
<protein>
    <submittedName>
        <fullName evidence="2">Uncharacterized protein</fullName>
    </submittedName>
</protein>
<gene>
    <name evidence="2" type="ORF">CSX02_01400</name>
</gene>
<evidence type="ECO:0000313" key="2">
    <source>
        <dbReference type="EMBL" id="PHU38633.1"/>
    </source>
</evidence>
<evidence type="ECO:0000313" key="3">
    <source>
        <dbReference type="Proteomes" id="UP000224563"/>
    </source>
</evidence>
<dbReference type="RefSeq" id="WP_099385357.1">
    <property type="nucleotide sequence ID" value="NZ_JANSWH010000068.1"/>
</dbReference>
<accession>A0A2G3E6B5</accession>
<comment type="caution">
    <text evidence="2">The sequence shown here is derived from an EMBL/GenBank/DDBJ whole genome shotgun (WGS) entry which is preliminary data.</text>
</comment>
<name>A0A2G3E6B5_9FIRM</name>
<sequence>MSVEETLKHIGTYWDIYRYLGREERSFDDIKKYLMKECDKPESTARANISGFKTARDTIIKISQDGKSVSVDPQKWNALFWTMDERMHFTEYDDRANELKEVFDAYYEGVEENADLSQELRELEEELSKEQRKHQVDVEEWKSRNEALQDKIKDCELKNCYQQIYYMDRLLNPPKVEVQEAFTPNRYEYECDVYEYLRRNHYPEDAKDVVLKNYYKKYATLHEEEIAEMKKHYEDYKSKKYGPLGKVIMFIVCMYRRFIGKRYEWAIRHFLINDIRREFAREMLDRKWFIASKNGKYYTRYQIVPQKQLQELYVEVERIRKAYESTYGPLDHKPENEPTGKEAE</sequence>
<reference evidence="2 3" key="1">
    <citation type="submission" date="2017-10" db="EMBL/GenBank/DDBJ databases">
        <title>Resolving the taxonomy of Roseburia spp., Eubacterium rectale and Agathobacter spp. through phylogenomic analysis.</title>
        <authorList>
            <person name="Sheridan P.O."/>
            <person name="Walker A.W."/>
            <person name="Duncan S.H."/>
            <person name="Scott K.P."/>
            <person name="Toole P.W.O."/>
            <person name="Luis P."/>
            <person name="Flint H.J."/>
        </authorList>
    </citation>
    <scope>NUCLEOTIDE SEQUENCE [LARGE SCALE GENOMIC DNA]</scope>
    <source>
        <strain evidence="2 3">JK623</strain>
    </source>
</reference>
<reference evidence="2 3" key="2">
    <citation type="submission" date="2017-10" db="EMBL/GenBank/DDBJ databases">
        <authorList>
            <person name="Banno H."/>
            <person name="Chua N.-H."/>
        </authorList>
    </citation>
    <scope>NUCLEOTIDE SEQUENCE [LARGE SCALE GENOMIC DNA]</scope>
    <source>
        <strain evidence="2 3">JK623</strain>
    </source>
</reference>
<keyword evidence="3" id="KW-1185">Reference proteome</keyword>
<feature type="coiled-coil region" evidence="1">
    <location>
        <begin position="106"/>
        <end position="158"/>
    </location>
</feature>
<keyword evidence="1" id="KW-0175">Coiled coil</keyword>
<organism evidence="2 3">
    <name type="scientific">Agathobacter ruminis</name>
    <dbReference type="NCBI Taxonomy" id="1712665"/>
    <lineage>
        <taxon>Bacteria</taxon>
        <taxon>Bacillati</taxon>
        <taxon>Bacillota</taxon>
        <taxon>Clostridia</taxon>
        <taxon>Lachnospirales</taxon>
        <taxon>Lachnospiraceae</taxon>
        <taxon>Agathobacter</taxon>
    </lineage>
</organism>
<evidence type="ECO:0000256" key="1">
    <source>
        <dbReference type="SAM" id="Coils"/>
    </source>
</evidence>
<dbReference type="Proteomes" id="UP000224563">
    <property type="component" value="Unassembled WGS sequence"/>
</dbReference>
<proteinExistence type="predicted"/>